<name>A0A2P8DLK5_9ACTN</name>
<evidence type="ECO:0000313" key="11">
    <source>
        <dbReference type="EMBL" id="PSK98100.1"/>
    </source>
</evidence>
<keyword evidence="2" id="KW-1003">Cell membrane</keyword>
<dbReference type="EMBL" id="PYGA01000006">
    <property type="protein sequence ID" value="PSK98100.1"/>
    <property type="molecule type" value="Genomic_DNA"/>
</dbReference>
<dbReference type="RefSeq" id="WP_170134198.1">
    <property type="nucleotide sequence ID" value="NZ_PYGA01000006.1"/>
</dbReference>
<dbReference type="InterPro" id="IPR004563">
    <property type="entry name" value="Apolipo_AcylTrfase"/>
</dbReference>
<evidence type="ECO:0000256" key="2">
    <source>
        <dbReference type="ARBA" id="ARBA00022475"/>
    </source>
</evidence>
<feature type="region of interest" description="Disordered" evidence="8">
    <location>
        <begin position="461"/>
        <end position="487"/>
    </location>
</feature>
<evidence type="ECO:0000256" key="8">
    <source>
        <dbReference type="SAM" id="MobiDB-lite"/>
    </source>
</evidence>
<keyword evidence="7 11" id="KW-0012">Acyltransferase</keyword>
<reference evidence="11 12" key="1">
    <citation type="submission" date="2018-03" db="EMBL/GenBank/DDBJ databases">
        <title>Genomic Encyclopedia of Archaeal and Bacterial Type Strains, Phase II (KMG-II): from individual species to whole genera.</title>
        <authorList>
            <person name="Goeker M."/>
        </authorList>
    </citation>
    <scope>NUCLEOTIDE SEQUENCE [LARGE SCALE GENOMIC DNA]</scope>
    <source>
        <strain evidence="11 12">DSM 45312</strain>
    </source>
</reference>
<keyword evidence="3 11" id="KW-0808">Transferase</keyword>
<dbReference type="GO" id="GO:0005886">
    <property type="term" value="C:plasma membrane"/>
    <property type="evidence" value="ECO:0007669"/>
    <property type="project" value="UniProtKB-SubCell"/>
</dbReference>
<organism evidence="11 12">
    <name type="scientific">Murinocardiopsis flavida</name>
    <dbReference type="NCBI Taxonomy" id="645275"/>
    <lineage>
        <taxon>Bacteria</taxon>
        <taxon>Bacillati</taxon>
        <taxon>Actinomycetota</taxon>
        <taxon>Actinomycetes</taxon>
        <taxon>Streptosporangiales</taxon>
        <taxon>Nocardiopsidaceae</taxon>
        <taxon>Murinocardiopsis</taxon>
    </lineage>
</organism>
<dbReference type="InterPro" id="IPR045378">
    <property type="entry name" value="LNT_N"/>
</dbReference>
<feature type="transmembrane region" description="Helical" evidence="9">
    <location>
        <begin position="499"/>
        <end position="516"/>
    </location>
</feature>
<dbReference type="GO" id="GO:0016410">
    <property type="term" value="F:N-acyltransferase activity"/>
    <property type="evidence" value="ECO:0007669"/>
    <property type="project" value="InterPro"/>
</dbReference>
<evidence type="ECO:0000256" key="7">
    <source>
        <dbReference type="ARBA" id="ARBA00023315"/>
    </source>
</evidence>
<evidence type="ECO:0000313" key="12">
    <source>
        <dbReference type="Proteomes" id="UP000240542"/>
    </source>
</evidence>
<evidence type="ECO:0000256" key="1">
    <source>
        <dbReference type="ARBA" id="ARBA00004651"/>
    </source>
</evidence>
<dbReference type="SUPFAM" id="SSF56317">
    <property type="entry name" value="Carbon-nitrogen hydrolase"/>
    <property type="match status" value="1"/>
</dbReference>
<keyword evidence="6 9" id="KW-0472">Membrane</keyword>
<keyword evidence="4 9" id="KW-0812">Transmembrane</keyword>
<feature type="region of interest" description="Disordered" evidence="8">
    <location>
        <begin position="522"/>
        <end position="545"/>
    </location>
</feature>
<proteinExistence type="predicted"/>
<dbReference type="PROSITE" id="PS50263">
    <property type="entry name" value="CN_HYDROLASE"/>
    <property type="match status" value="1"/>
</dbReference>
<comment type="caution">
    <text evidence="11">The sequence shown here is derived from an EMBL/GenBank/DDBJ whole genome shotgun (WGS) entry which is preliminary data.</text>
</comment>
<feature type="transmembrane region" description="Helical" evidence="9">
    <location>
        <begin position="96"/>
        <end position="116"/>
    </location>
</feature>
<feature type="transmembrane region" description="Helical" evidence="9">
    <location>
        <begin position="211"/>
        <end position="233"/>
    </location>
</feature>
<keyword evidence="12" id="KW-1185">Reference proteome</keyword>
<dbReference type="Proteomes" id="UP000240542">
    <property type="component" value="Unassembled WGS sequence"/>
</dbReference>
<keyword evidence="11" id="KW-0449">Lipoprotein</keyword>
<feature type="compositionally biased region" description="Basic and acidic residues" evidence="8">
    <location>
        <begin position="461"/>
        <end position="474"/>
    </location>
</feature>
<dbReference type="GO" id="GO:0042158">
    <property type="term" value="P:lipoprotein biosynthetic process"/>
    <property type="evidence" value="ECO:0007669"/>
    <property type="project" value="InterPro"/>
</dbReference>
<feature type="transmembrane region" description="Helical" evidence="9">
    <location>
        <begin position="169"/>
        <end position="191"/>
    </location>
</feature>
<dbReference type="PANTHER" id="PTHR38686">
    <property type="entry name" value="APOLIPOPROTEIN N-ACYLTRANSFERASE"/>
    <property type="match status" value="1"/>
</dbReference>
<dbReference type="PANTHER" id="PTHR38686:SF1">
    <property type="entry name" value="APOLIPOPROTEIN N-ACYLTRANSFERASE"/>
    <property type="match status" value="1"/>
</dbReference>
<feature type="transmembrane region" description="Helical" evidence="9">
    <location>
        <begin position="31"/>
        <end position="58"/>
    </location>
</feature>
<sequence length="545" mass="56690">MPAPSPSPSPAPAALAEAPARPVPPRRRFRWLFAGLLLTLFSWHADWDIAAAAWLAAVPLMRFTRLSGPVNGFAWVFGLGLVAAAAWMALSGLLVPGFWLPLGIVSLAAVTAVPLLADRLLAPRLGAVGTVLATLVFPTARVACEFLIGEFSGIGAFLGVLGTTQHANLPLIQLASVTGAYGVSFLVAWSAPVTVTAWERGFALRRVRGAVAAYTAVLGAVLAGGGLLLAFAAPASDTVRVVGVSPARAAKESLADVDRRAPGFAAFLADRDAQRAAFGPVQDDIVRRTEDAARSGADVVSWPETDVPTTDWGKDALVDRVGAVASEHGVHVLMGLLVYTEDPGLVRNQAVLVGPDGAPSAVYDKAHPTPMEAVAMEPGDGVLPARDTRHGRIGVAICYDADFPALMRQGGRAGVDLMLVPANDWSGIDRMHPERATLRAVENGYALVRQATNGIATAVDHQGRPLGRSDHDRTAQQTMTADVPSSGVPTLYSRIGDTFAWLCVAATTGAAAAVALRRRRDRGRAAGTGAPYTGGQGTAGQSGDG</sequence>
<comment type="subcellular location">
    <subcellularLocation>
        <location evidence="1">Cell membrane</location>
        <topology evidence="1">Multi-pass membrane protein</topology>
    </subcellularLocation>
</comment>
<gene>
    <name evidence="11" type="ORF">CLV63_106148</name>
</gene>
<dbReference type="InterPro" id="IPR003010">
    <property type="entry name" value="C-N_Hydrolase"/>
</dbReference>
<evidence type="ECO:0000259" key="10">
    <source>
        <dbReference type="PROSITE" id="PS50263"/>
    </source>
</evidence>
<dbReference type="Gene3D" id="3.60.110.10">
    <property type="entry name" value="Carbon-nitrogen hydrolase"/>
    <property type="match status" value="1"/>
</dbReference>
<feature type="domain" description="CN hydrolase" evidence="10">
    <location>
        <begin position="267"/>
        <end position="485"/>
    </location>
</feature>
<dbReference type="AlphaFoldDB" id="A0A2P8DLK5"/>
<evidence type="ECO:0000256" key="9">
    <source>
        <dbReference type="SAM" id="Phobius"/>
    </source>
</evidence>
<dbReference type="Pfam" id="PF20154">
    <property type="entry name" value="LNT_N"/>
    <property type="match status" value="1"/>
</dbReference>
<evidence type="ECO:0000256" key="4">
    <source>
        <dbReference type="ARBA" id="ARBA00022692"/>
    </source>
</evidence>
<evidence type="ECO:0000256" key="3">
    <source>
        <dbReference type="ARBA" id="ARBA00022679"/>
    </source>
</evidence>
<dbReference type="InterPro" id="IPR036526">
    <property type="entry name" value="C-N_Hydrolase_sf"/>
</dbReference>
<accession>A0A2P8DLK5</accession>
<keyword evidence="5 9" id="KW-1133">Transmembrane helix</keyword>
<feature type="transmembrane region" description="Helical" evidence="9">
    <location>
        <begin position="70"/>
        <end position="90"/>
    </location>
</feature>
<protein>
    <submittedName>
        <fullName evidence="11">Apolipoprotein N-acyltransferase</fullName>
    </submittedName>
</protein>
<dbReference type="Pfam" id="PF00795">
    <property type="entry name" value="CN_hydrolase"/>
    <property type="match status" value="1"/>
</dbReference>
<feature type="compositionally biased region" description="Gly residues" evidence="8">
    <location>
        <begin position="532"/>
        <end position="545"/>
    </location>
</feature>
<evidence type="ECO:0000256" key="6">
    <source>
        <dbReference type="ARBA" id="ARBA00023136"/>
    </source>
</evidence>
<evidence type="ECO:0000256" key="5">
    <source>
        <dbReference type="ARBA" id="ARBA00022989"/>
    </source>
</evidence>